<dbReference type="EMBL" id="AP012057">
    <property type="protein sequence ID" value="BAN03954.1"/>
    <property type="molecule type" value="Genomic_DNA"/>
</dbReference>
<protein>
    <recommendedName>
        <fullName evidence="1">Alanine racemase N-terminal domain-containing protein</fullName>
    </recommendedName>
</protein>
<dbReference type="RefSeq" id="WP_015443201.1">
    <property type="nucleotide sequence ID" value="NC_020520.1"/>
</dbReference>
<keyword evidence="3" id="KW-1185">Reference proteome</keyword>
<dbReference type="InterPro" id="IPR001608">
    <property type="entry name" value="Ala_racemase_N"/>
</dbReference>
<evidence type="ECO:0000259" key="1">
    <source>
        <dbReference type="Pfam" id="PF01168"/>
    </source>
</evidence>
<dbReference type="Gene3D" id="3.20.20.10">
    <property type="entry name" value="Alanine racemase"/>
    <property type="match status" value="1"/>
</dbReference>
<name>A0A6C7E8G9_ILUCY</name>
<evidence type="ECO:0000313" key="3">
    <source>
        <dbReference type="Proteomes" id="UP000011863"/>
    </source>
</evidence>
<dbReference type="AlphaFoldDB" id="A0A6C7E8G9"/>
<dbReference type="Pfam" id="PF01168">
    <property type="entry name" value="Ala_racemase_N"/>
    <property type="match status" value="1"/>
</dbReference>
<dbReference type="Gene3D" id="2.40.37.10">
    <property type="entry name" value="Lyase, Ornithine Decarboxylase, Chain A, domain 1"/>
    <property type="match status" value="1"/>
</dbReference>
<dbReference type="InterPro" id="IPR029066">
    <property type="entry name" value="PLP-binding_barrel"/>
</dbReference>
<feature type="domain" description="Alanine racemase N-terminal" evidence="1">
    <location>
        <begin position="16"/>
        <end position="194"/>
    </location>
</feature>
<reference evidence="2 3" key="1">
    <citation type="journal article" date="2013" name="Int. J. Syst. Evol. Microbiol.">
        <title>Ilumatobacter nonamiense sp. nov. and Ilumatobacter coccineum sp. nov., isolated from seashore sand.</title>
        <authorList>
            <person name="Matsumoto A."/>
            <person name="Kasai H."/>
            <person name="Matsuo Y."/>
            <person name="Shizuri Y."/>
            <person name="Ichikawa N."/>
            <person name="Fujita N."/>
            <person name="Omura S."/>
            <person name="Takahashi Y."/>
        </authorList>
    </citation>
    <scope>NUCLEOTIDE SEQUENCE [LARGE SCALE GENOMIC DNA]</scope>
    <source>
        <strain evidence="3">NBRC 103263 / KCTC 29153 / YM16-304</strain>
    </source>
</reference>
<organism evidence="2 3">
    <name type="scientific">Ilumatobacter coccineus (strain NBRC 103263 / KCTC 29153 / YM16-304)</name>
    <dbReference type="NCBI Taxonomy" id="1313172"/>
    <lineage>
        <taxon>Bacteria</taxon>
        <taxon>Bacillati</taxon>
        <taxon>Actinomycetota</taxon>
        <taxon>Acidimicrobiia</taxon>
        <taxon>Acidimicrobiales</taxon>
        <taxon>Ilumatobacteraceae</taxon>
        <taxon>Ilumatobacter</taxon>
    </lineage>
</organism>
<dbReference type="InterPro" id="IPR009006">
    <property type="entry name" value="Ala_racemase/Decarboxylase_C"/>
</dbReference>
<evidence type="ECO:0000313" key="2">
    <source>
        <dbReference type="EMBL" id="BAN03954.1"/>
    </source>
</evidence>
<sequence length="305" mass="32527">MTVRLSVRTAIWRSQIARFAASIDGLVPVVKGNGYGFGRRHLADIAAEFSDTIAVGTVHELADLPDDLDVVVLTPTLTAPADATPILTVGRSEHIAALSGWAGRVIVKLGTELRRYGGDLAVVDEARAAGLDVIGVAMHPPIAGTDDQRVEQITTALTGVDPALEVWVSHLARDAYAALPDSHRYRLRVGTALWHGDKSALHLGADVLNVRAVEAGQPAGYQQGTVPASGHLVMIGAGTANGVTPLADGRSPFHFGRTRMALHEPPHMHSSMAFVPDGEPLPAIGDWVDVQRPLHMTAIDEYRWL</sequence>
<accession>A0A6C7E8G9</accession>
<dbReference type="SUPFAM" id="SSF51419">
    <property type="entry name" value="PLP-binding barrel"/>
    <property type="match status" value="1"/>
</dbReference>
<dbReference type="Proteomes" id="UP000011863">
    <property type="component" value="Chromosome"/>
</dbReference>
<dbReference type="KEGG" id="aym:YM304_36400"/>
<dbReference type="GO" id="GO:0003824">
    <property type="term" value="F:catalytic activity"/>
    <property type="evidence" value="ECO:0007669"/>
    <property type="project" value="InterPro"/>
</dbReference>
<proteinExistence type="predicted"/>
<gene>
    <name evidence="2" type="ORF">YM304_36400</name>
</gene>